<feature type="region of interest" description="Disordered" evidence="1">
    <location>
        <begin position="1"/>
        <end position="27"/>
    </location>
</feature>
<feature type="compositionally biased region" description="Acidic residues" evidence="1">
    <location>
        <begin position="431"/>
        <end position="441"/>
    </location>
</feature>
<dbReference type="EMBL" id="PNEN01000488">
    <property type="protein sequence ID" value="PPJ57869.1"/>
    <property type="molecule type" value="Genomic_DNA"/>
</dbReference>
<feature type="compositionally biased region" description="Low complexity" evidence="1">
    <location>
        <begin position="190"/>
        <end position="206"/>
    </location>
</feature>
<dbReference type="OrthoDB" id="3647149at2759"/>
<sequence>MPTNMASGLDSNIRVPRASRASKLPPRVTRHKANPLEYIQHRSQSYFAMHNDYASSQTTDRYSEIQQERRRPTREAGPTMKGRTETLPRESRNQIITRAGREYADLTGDFVTFEQINEDESRKLMGLPAKSITHVDLTSSERAPRNYAVSKPRGTDATDAGSHRLDSARGISRTHYASPRSDGRREVDADTVVTTATTRRSRSRSLSLRQVTREYRVRNQALPRSPSPILDFSRYPTYIIGEHADAVRRSPPLPPRSYDARIRSRPWPPVPHQSDGFDGFREVQWSRWTPVNNTAASSMTQTQNITQSAPKVTETGLSPQLESRLDSYTRAALAYQHALTRSPMSGSHNDDAVKGEVGRTNYEARQPYQKTSFPAVNSQPARSEQNQFVPPPSPPAPIGQEHITSPNSAPLGQQYDIAEPMNRGVPVEASWDQDEEDEQQESEILASRKSIHRRLAEERAIIRERWRKEAVGSD</sequence>
<comment type="caution">
    <text evidence="2">The sequence shown here is derived from an EMBL/GenBank/DDBJ whole genome shotgun (WGS) entry which is preliminary data.</text>
</comment>
<gene>
    <name evidence="2" type="ORF">CBER1_00037</name>
</gene>
<feature type="compositionally biased region" description="Polar residues" evidence="1">
    <location>
        <begin position="1"/>
        <end position="10"/>
    </location>
</feature>
<accession>A0A2S6CDP7</accession>
<name>A0A2S6CDP7_9PEZI</name>
<evidence type="ECO:0000313" key="3">
    <source>
        <dbReference type="Proteomes" id="UP000237631"/>
    </source>
</evidence>
<reference evidence="3" key="1">
    <citation type="journal article" date="2017" name="bioRxiv">
        <title>Conservation of a gene cluster reveals novel cercosporin biosynthetic mechanisms and extends production to the genus Colletotrichum.</title>
        <authorList>
            <person name="de Jonge R."/>
            <person name="Ebert M.K."/>
            <person name="Huitt-Roehl C.R."/>
            <person name="Pal P."/>
            <person name="Suttle J.C."/>
            <person name="Spanner R.E."/>
            <person name="Neubauer J.D."/>
            <person name="Jurick W.M.II."/>
            <person name="Stott K.A."/>
            <person name="Secor G.A."/>
            <person name="Thomma B.P.H.J."/>
            <person name="Van de Peer Y."/>
            <person name="Townsend C.A."/>
            <person name="Bolton M.D."/>
        </authorList>
    </citation>
    <scope>NUCLEOTIDE SEQUENCE [LARGE SCALE GENOMIC DNA]</scope>
    <source>
        <strain evidence="3">CBS538.71</strain>
    </source>
</reference>
<feature type="region of interest" description="Disordered" evidence="1">
    <location>
        <begin position="58"/>
        <end position="93"/>
    </location>
</feature>
<evidence type="ECO:0000256" key="1">
    <source>
        <dbReference type="SAM" id="MobiDB-lite"/>
    </source>
</evidence>
<evidence type="ECO:0000313" key="2">
    <source>
        <dbReference type="EMBL" id="PPJ57869.1"/>
    </source>
</evidence>
<feature type="region of interest" description="Disordered" evidence="1">
    <location>
        <begin position="372"/>
        <end position="445"/>
    </location>
</feature>
<dbReference type="AlphaFoldDB" id="A0A2S6CDP7"/>
<feature type="region of interest" description="Disordered" evidence="1">
    <location>
        <begin position="295"/>
        <end position="320"/>
    </location>
</feature>
<dbReference type="Proteomes" id="UP000237631">
    <property type="component" value="Unassembled WGS sequence"/>
</dbReference>
<feature type="compositionally biased region" description="Basic and acidic residues" evidence="1">
    <location>
        <begin position="61"/>
        <end position="74"/>
    </location>
</feature>
<feature type="compositionally biased region" description="Polar residues" evidence="1">
    <location>
        <begin position="402"/>
        <end position="411"/>
    </location>
</feature>
<feature type="compositionally biased region" description="Basic and acidic residues" evidence="1">
    <location>
        <begin position="82"/>
        <end position="92"/>
    </location>
</feature>
<feature type="compositionally biased region" description="Basic and acidic residues" evidence="1">
    <location>
        <begin position="153"/>
        <end position="167"/>
    </location>
</feature>
<feature type="compositionally biased region" description="Polar residues" evidence="1">
    <location>
        <begin position="372"/>
        <end position="388"/>
    </location>
</feature>
<organism evidence="2 3">
    <name type="scientific">Cercospora berteroae</name>
    <dbReference type="NCBI Taxonomy" id="357750"/>
    <lineage>
        <taxon>Eukaryota</taxon>
        <taxon>Fungi</taxon>
        <taxon>Dikarya</taxon>
        <taxon>Ascomycota</taxon>
        <taxon>Pezizomycotina</taxon>
        <taxon>Dothideomycetes</taxon>
        <taxon>Dothideomycetidae</taxon>
        <taxon>Mycosphaerellales</taxon>
        <taxon>Mycosphaerellaceae</taxon>
        <taxon>Cercospora</taxon>
    </lineage>
</organism>
<protein>
    <submittedName>
        <fullName evidence="2">Uncharacterized protein</fullName>
    </submittedName>
</protein>
<proteinExistence type="predicted"/>
<keyword evidence="3" id="KW-1185">Reference proteome</keyword>
<feature type="region of interest" description="Disordered" evidence="1">
    <location>
        <begin position="147"/>
        <end position="206"/>
    </location>
</feature>